<gene>
    <name evidence="1" type="ORF">FC83_GL000262</name>
</gene>
<dbReference type="AlphaFoldDB" id="X0PVW9"/>
<evidence type="ECO:0000313" key="1">
    <source>
        <dbReference type="EMBL" id="KRM32697.1"/>
    </source>
</evidence>
<keyword evidence="2" id="KW-1185">Reference proteome</keyword>
<dbReference type="OrthoDB" id="10007559at2"/>
<dbReference type="Proteomes" id="UP000051236">
    <property type="component" value="Unassembled WGS sequence"/>
</dbReference>
<proteinExistence type="predicted"/>
<dbReference type="PATRIC" id="fig|1423734.3.peg.263"/>
<comment type="caution">
    <text evidence="1">The sequence shown here is derived from an EMBL/GenBank/DDBJ whole genome shotgun (WGS) entry which is preliminary data.</text>
</comment>
<evidence type="ECO:0000313" key="2">
    <source>
        <dbReference type="Proteomes" id="UP000051236"/>
    </source>
</evidence>
<dbReference type="EMBL" id="AZGA01000068">
    <property type="protein sequence ID" value="KRM32697.1"/>
    <property type="molecule type" value="Genomic_DNA"/>
</dbReference>
<name>X0PVW9_9LACO</name>
<accession>X0PVW9</accession>
<dbReference type="RefSeq" id="WP_035455643.1">
    <property type="nucleotide sequence ID" value="NZ_AZGA01000068.1"/>
</dbReference>
<protein>
    <submittedName>
        <fullName evidence="1">Uncharacterized protein</fullName>
    </submittedName>
</protein>
<organism evidence="1 2">
    <name type="scientific">Agrilactobacillus composti DSM 18527 = JCM 14202</name>
    <dbReference type="NCBI Taxonomy" id="1423734"/>
    <lineage>
        <taxon>Bacteria</taxon>
        <taxon>Bacillati</taxon>
        <taxon>Bacillota</taxon>
        <taxon>Bacilli</taxon>
        <taxon>Lactobacillales</taxon>
        <taxon>Lactobacillaceae</taxon>
        <taxon>Agrilactobacillus</taxon>
    </lineage>
</organism>
<sequence>MIDKPVSTDYLAISKALSAVFPKYTNTILWHEDSRLQELDVSGYYGLQINRLINDLPVTLFLYQKPIDASYVLTDLGSLIFTNDIIEPLAKRREFRNNLRYEDYDMFASNMVRTKRFQRLLASFNLSLSNSIDITRQFHGLTDLPKALKSFNKLFDDLNTTAEVSVQA</sequence>
<reference evidence="1 2" key="1">
    <citation type="journal article" date="2015" name="Genome Announc.">
        <title>Expanding the biotechnology potential of lactobacilli through comparative genomics of 213 strains and associated genera.</title>
        <authorList>
            <person name="Sun Z."/>
            <person name="Harris H.M."/>
            <person name="McCann A."/>
            <person name="Guo C."/>
            <person name="Argimon S."/>
            <person name="Zhang W."/>
            <person name="Yang X."/>
            <person name="Jeffery I.B."/>
            <person name="Cooney J.C."/>
            <person name="Kagawa T.F."/>
            <person name="Liu W."/>
            <person name="Song Y."/>
            <person name="Salvetti E."/>
            <person name="Wrobel A."/>
            <person name="Rasinkangas P."/>
            <person name="Parkhill J."/>
            <person name="Rea M.C."/>
            <person name="O'Sullivan O."/>
            <person name="Ritari J."/>
            <person name="Douillard F.P."/>
            <person name="Paul Ross R."/>
            <person name="Yang R."/>
            <person name="Briner A.E."/>
            <person name="Felis G.E."/>
            <person name="de Vos W.M."/>
            <person name="Barrangou R."/>
            <person name="Klaenhammer T.R."/>
            <person name="Caufield P.W."/>
            <person name="Cui Y."/>
            <person name="Zhang H."/>
            <person name="O'Toole P.W."/>
        </authorList>
    </citation>
    <scope>NUCLEOTIDE SEQUENCE [LARGE SCALE GENOMIC DNA]</scope>
    <source>
        <strain evidence="1 2">DSM 18527</strain>
    </source>
</reference>